<dbReference type="Pfam" id="PF00782">
    <property type="entry name" value="DSPc"/>
    <property type="match status" value="1"/>
</dbReference>
<dbReference type="GO" id="GO:0070372">
    <property type="term" value="P:regulation of ERK1 and ERK2 cascade"/>
    <property type="evidence" value="ECO:0007669"/>
    <property type="project" value="TreeGrafter"/>
</dbReference>
<evidence type="ECO:0000259" key="4">
    <source>
        <dbReference type="PROSITE" id="PS50056"/>
    </source>
</evidence>
<comment type="caution">
    <text evidence="5">The sequence shown here is derived from an EMBL/GenBank/DDBJ whole genome shotgun (WGS) entry which is preliminary data.</text>
</comment>
<dbReference type="InterPro" id="IPR052449">
    <property type="entry name" value="STYX-Interacting_Phosphatase"/>
</dbReference>
<gene>
    <name evidence="5" type="ORF">NliqN6_3588</name>
</gene>
<dbReference type="SUPFAM" id="SSF52799">
    <property type="entry name" value="(Phosphotyrosine protein) phosphatases II"/>
    <property type="match status" value="1"/>
</dbReference>
<dbReference type="PANTHER" id="PTHR46588:SF1">
    <property type="entry name" value="SERINE_THREONINE_TYROSINE-INTERACTING PROTEIN"/>
    <property type="match status" value="1"/>
</dbReference>
<sequence length="251" mass="27767">MDRIVASAVSPAPTTNPAPTYDNPVVSNERPKLEDYPALFSSIGLPPREDWAYNKRHAAQMISERFFLGSNDVARNQALLREMGITHIVAVRDVHGYAYVRERFPETFIYRSVDIPDNPNTIFIKDVIDTTRWMIQVIAQGGTVFAHCSTGIASSSLLAVAYLMAAYHLDPNAAYSHVQGRRYCATISSAFMSQLKEFEAILKAFVATESSAPPPAQVQSKRGMDEVDMSDGETELCSIRAPPAPEFPGMY</sequence>
<dbReference type="PROSITE" id="PS50056">
    <property type="entry name" value="TYR_PHOSPHATASE_2"/>
    <property type="match status" value="1"/>
</dbReference>
<dbReference type="InterPro" id="IPR020422">
    <property type="entry name" value="TYR_PHOSPHATASE_DUAL_dom"/>
</dbReference>
<proteinExistence type="inferred from homology"/>
<feature type="domain" description="Tyrosine-protein phosphatase" evidence="3">
    <location>
        <begin position="57"/>
        <end position="204"/>
    </location>
</feature>
<dbReference type="GO" id="GO:1990444">
    <property type="term" value="F:F-box domain binding"/>
    <property type="evidence" value="ECO:0007669"/>
    <property type="project" value="TreeGrafter"/>
</dbReference>
<dbReference type="GO" id="GO:0005737">
    <property type="term" value="C:cytoplasm"/>
    <property type="evidence" value="ECO:0007669"/>
    <property type="project" value="TreeGrafter"/>
</dbReference>
<dbReference type="PANTHER" id="PTHR46588">
    <property type="entry name" value="SERINE/THREONINE/TYROSINE-INTERACTING PROTEIN"/>
    <property type="match status" value="1"/>
</dbReference>
<dbReference type="AlphaFoldDB" id="A0A8H3TUI4"/>
<dbReference type="InterPro" id="IPR000340">
    <property type="entry name" value="Dual-sp_phosphatase_cat-dom"/>
</dbReference>
<evidence type="ECO:0000313" key="6">
    <source>
        <dbReference type="Proteomes" id="UP000620104"/>
    </source>
</evidence>
<dbReference type="PROSITE" id="PS50054">
    <property type="entry name" value="TYR_PHOSPHATASE_DUAL"/>
    <property type="match status" value="1"/>
</dbReference>
<organism evidence="5 6">
    <name type="scientific">Naganishia liquefaciens</name>
    <dbReference type="NCBI Taxonomy" id="104408"/>
    <lineage>
        <taxon>Eukaryota</taxon>
        <taxon>Fungi</taxon>
        <taxon>Dikarya</taxon>
        <taxon>Basidiomycota</taxon>
        <taxon>Agaricomycotina</taxon>
        <taxon>Tremellomycetes</taxon>
        <taxon>Filobasidiales</taxon>
        <taxon>Filobasidiaceae</taxon>
        <taxon>Naganishia</taxon>
    </lineage>
</organism>
<dbReference type="GO" id="GO:0062026">
    <property type="term" value="P:negative regulation of SCF-dependent proteasomal ubiquitin-dependent catabolic process"/>
    <property type="evidence" value="ECO:0007669"/>
    <property type="project" value="TreeGrafter"/>
</dbReference>
<evidence type="ECO:0000313" key="5">
    <source>
        <dbReference type="EMBL" id="GHJ87186.1"/>
    </source>
</evidence>
<dbReference type="GO" id="GO:0140096">
    <property type="term" value="F:catalytic activity, acting on a protein"/>
    <property type="evidence" value="ECO:0007669"/>
    <property type="project" value="UniProtKB-ARBA"/>
</dbReference>
<name>A0A8H3TUI4_9TREE</name>
<dbReference type="Proteomes" id="UP000620104">
    <property type="component" value="Unassembled WGS sequence"/>
</dbReference>
<dbReference type="InterPro" id="IPR029021">
    <property type="entry name" value="Prot-tyrosine_phosphatase-like"/>
</dbReference>
<dbReference type="InterPro" id="IPR000387">
    <property type="entry name" value="Tyr_Pase_dom"/>
</dbReference>
<evidence type="ECO:0000259" key="3">
    <source>
        <dbReference type="PROSITE" id="PS50054"/>
    </source>
</evidence>
<dbReference type="EMBL" id="BLZA01000021">
    <property type="protein sequence ID" value="GHJ87186.1"/>
    <property type="molecule type" value="Genomic_DNA"/>
</dbReference>
<keyword evidence="6" id="KW-1185">Reference proteome</keyword>
<accession>A0A8H3TUI4</accession>
<comment type="similarity">
    <text evidence="1">Belongs to the protein-tyrosine phosphatase family. Non-receptor class subfamily.</text>
</comment>
<dbReference type="GO" id="GO:0005654">
    <property type="term" value="C:nucleoplasm"/>
    <property type="evidence" value="ECO:0007669"/>
    <property type="project" value="TreeGrafter"/>
</dbReference>
<reference evidence="5" key="1">
    <citation type="submission" date="2020-07" db="EMBL/GenBank/DDBJ databases">
        <title>Draft Genome Sequence of a Deep-Sea Yeast, Naganishia (Cryptococcus) liquefaciens strain N6.</title>
        <authorList>
            <person name="Han Y.W."/>
            <person name="Kajitani R."/>
            <person name="Morimoto H."/>
            <person name="Parhat M."/>
            <person name="Tsubouchi H."/>
            <person name="Bakenova O."/>
            <person name="Ogata M."/>
            <person name="Argunhan B."/>
            <person name="Aoki R."/>
            <person name="Kajiwara S."/>
            <person name="Itoh T."/>
            <person name="Iwasaki H."/>
        </authorList>
    </citation>
    <scope>NUCLEOTIDE SEQUENCE</scope>
    <source>
        <strain evidence="5">N6</strain>
    </source>
</reference>
<dbReference type="SMART" id="SM00195">
    <property type="entry name" value="DSPc"/>
    <property type="match status" value="1"/>
</dbReference>
<dbReference type="Gene3D" id="3.90.190.10">
    <property type="entry name" value="Protein tyrosine phosphatase superfamily"/>
    <property type="match status" value="1"/>
</dbReference>
<feature type="domain" description="Tyrosine specific protein phosphatases" evidence="4">
    <location>
        <begin position="125"/>
        <end position="182"/>
    </location>
</feature>
<evidence type="ECO:0000256" key="2">
    <source>
        <dbReference type="SAM" id="MobiDB-lite"/>
    </source>
</evidence>
<protein>
    <submittedName>
        <fullName evidence="5">Uncharacterized protein</fullName>
    </submittedName>
</protein>
<feature type="region of interest" description="Disordered" evidence="2">
    <location>
        <begin position="1"/>
        <end position="29"/>
    </location>
</feature>
<evidence type="ECO:0000256" key="1">
    <source>
        <dbReference type="ARBA" id="ARBA00009649"/>
    </source>
</evidence>
<dbReference type="OrthoDB" id="2584446at2759"/>